<feature type="transmembrane region" description="Helical" evidence="9">
    <location>
        <begin position="27"/>
        <end position="48"/>
    </location>
</feature>
<comment type="catalytic activity">
    <reaction evidence="1 9">
        <text>riboflavin(in) = riboflavin(out)</text>
        <dbReference type="Rhea" id="RHEA:35015"/>
        <dbReference type="ChEBI" id="CHEBI:57986"/>
    </reaction>
</comment>
<gene>
    <name evidence="10" type="ORF">OXD698_LOCUS49740</name>
</gene>
<name>A0A820MB12_9BILA</name>
<dbReference type="GO" id="GO:0005886">
    <property type="term" value="C:plasma membrane"/>
    <property type="evidence" value="ECO:0007669"/>
    <property type="project" value="UniProtKB-SubCell"/>
</dbReference>
<evidence type="ECO:0000313" key="10">
    <source>
        <dbReference type="EMBL" id="CAF4369112.1"/>
    </source>
</evidence>
<keyword evidence="6 9" id="KW-0812">Transmembrane</keyword>
<reference evidence="10" key="1">
    <citation type="submission" date="2021-02" db="EMBL/GenBank/DDBJ databases">
        <authorList>
            <person name="Nowell W R."/>
        </authorList>
    </citation>
    <scope>NUCLEOTIDE SEQUENCE</scope>
</reference>
<organism evidence="10 11">
    <name type="scientific">Adineta steineri</name>
    <dbReference type="NCBI Taxonomy" id="433720"/>
    <lineage>
        <taxon>Eukaryota</taxon>
        <taxon>Metazoa</taxon>
        <taxon>Spiralia</taxon>
        <taxon>Gnathifera</taxon>
        <taxon>Rotifera</taxon>
        <taxon>Eurotatoria</taxon>
        <taxon>Bdelloidea</taxon>
        <taxon>Adinetida</taxon>
        <taxon>Adinetidae</taxon>
        <taxon>Adineta</taxon>
    </lineage>
</organism>
<evidence type="ECO:0000256" key="9">
    <source>
        <dbReference type="RuleBase" id="RU368035"/>
    </source>
</evidence>
<dbReference type="Pfam" id="PF06237">
    <property type="entry name" value="SLC52_ribofla_tr"/>
    <property type="match status" value="1"/>
</dbReference>
<dbReference type="InterPro" id="IPR009357">
    <property type="entry name" value="Riboflavin_transptr"/>
</dbReference>
<comment type="caution">
    <text evidence="9">Lacks conserved residue(s) required for the propagation of feature annotation.</text>
</comment>
<dbReference type="EMBL" id="CAJOAZ010022794">
    <property type="protein sequence ID" value="CAF4369112.1"/>
    <property type="molecule type" value="Genomic_DNA"/>
</dbReference>
<dbReference type="GO" id="GO:0032217">
    <property type="term" value="F:riboflavin transmembrane transporter activity"/>
    <property type="evidence" value="ECO:0007669"/>
    <property type="project" value="UniProtKB-UniRule"/>
</dbReference>
<evidence type="ECO:0000256" key="5">
    <source>
        <dbReference type="ARBA" id="ARBA00022475"/>
    </source>
</evidence>
<evidence type="ECO:0000256" key="2">
    <source>
        <dbReference type="ARBA" id="ARBA00004651"/>
    </source>
</evidence>
<evidence type="ECO:0000256" key="3">
    <source>
        <dbReference type="ARBA" id="ARBA00006366"/>
    </source>
</evidence>
<comment type="similarity">
    <text evidence="3 9">Belongs to the riboflavin transporter family.</text>
</comment>
<sequence length="114" mass="13134">PKSECIPIVKGNQTILIEKKSSLTFSIGTYFFILSSMMLSSLICFLILSITKIGQNKINENDENKILIEQDNQIEQTENKEDSINKRQFNLSNDIPYLFAMFWSCFTTYGNFNS</sequence>
<keyword evidence="8 9" id="KW-0472">Membrane</keyword>
<comment type="subcellular location">
    <subcellularLocation>
        <location evidence="2 9">Cell membrane</location>
        <topology evidence="2 9">Multi-pass membrane protein</topology>
    </subcellularLocation>
</comment>
<keyword evidence="7 9" id="KW-1133">Transmembrane helix</keyword>
<evidence type="ECO:0000256" key="6">
    <source>
        <dbReference type="ARBA" id="ARBA00022692"/>
    </source>
</evidence>
<proteinExistence type="inferred from homology"/>
<dbReference type="Proteomes" id="UP000663844">
    <property type="component" value="Unassembled WGS sequence"/>
</dbReference>
<keyword evidence="4 9" id="KW-0813">Transport</keyword>
<evidence type="ECO:0000313" key="11">
    <source>
        <dbReference type="Proteomes" id="UP000663844"/>
    </source>
</evidence>
<protein>
    <recommendedName>
        <fullName evidence="9">Riboflavin transporter</fullName>
    </recommendedName>
</protein>
<evidence type="ECO:0000256" key="8">
    <source>
        <dbReference type="ARBA" id="ARBA00023136"/>
    </source>
</evidence>
<evidence type="ECO:0000256" key="7">
    <source>
        <dbReference type="ARBA" id="ARBA00022989"/>
    </source>
</evidence>
<comment type="function">
    <text evidence="9">Plasma membrane transporter mediating the uptake by cells of the water soluble vitamin B2/riboflavin that plays a key role in biochemical oxidation-reduction reactions of the carbohydrate, lipid, and amino acid metabolism.</text>
</comment>
<evidence type="ECO:0000256" key="4">
    <source>
        <dbReference type="ARBA" id="ARBA00022448"/>
    </source>
</evidence>
<comment type="caution">
    <text evidence="10">The sequence shown here is derived from an EMBL/GenBank/DDBJ whole genome shotgun (WGS) entry which is preliminary data.</text>
</comment>
<accession>A0A820MB12</accession>
<keyword evidence="5 9" id="KW-1003">Cell membrane</keyword>
<evidence type="ECO:0000256" key="1">
    <source>
        <dbReference type="ARBA" id="ARBA00000215"/>
    </source>
</evidence>
<dbReference type="AlphaFoldDB" id="A0A820MB12"/>
<feature type="non-terminal residue" evidence="10">
    <location>
        <position position="1"/>
    </location>
</feature>